<sequence>MAAKDEIGLFSPQNSSDFSVSAVSADHEFLSSPEESPRRGWDTGDTCYGSSVYQDIHYDNKNTQRAMRSAVVTFRDFLIDSGLNPTFEDMPPEKLDAVLTLFFSNARKRNRELYKWSTFSGIRYGIYRHLLSRVPSVDIMHSRDFAGSQQAFNEKLKMIKESGKGEINHTPMMTPEDTERLYKSGVMSTDNPQGLQRKVFFELLYFLLKQKRGHVLRDLMKDDVRFAVNQDGKWYAYLMKNDCGQGTSLEEHEKVYEIPGCPLCPIQSLLKYKSKLHPSCDFLFQQPKKLPLAEDIGTAAPFADDPVWYNDKPTGKNALSHMMSAISEDAGLSQMYSNSSIRSCAELIDGQLTLQLPVLLKKISSASHKLQGQSGGSNSSLSQTFTASVPTTSYTVPDPQMFQPQSLQQTFNPGPSLSEINQDSAVSQRLFPSQSSSHSYNTVPKTQSSFHMNSFVMEGNSSFNSETSSSREANFPSRYQRSSSASKSSTSPRSTPPSRLNQGGATVNYHCSSDNFVQQETVQSSCATSLEQPSSCATSLEQPVSEQRSTTVTANREVVARTANTPARNRPSNYAEQLLNHLNQQRRDRKMCDVTVTVGRQKFAAHKGILVAESKYLKNLFCNEREAREVELPSPLVFGVQALLEYMYSGALELTQDNVNEVFSAANFLQMERAASLCLEFLERTCQR</sequence>
<proteinExistence type="predicted"/>
<feature type="domain" description="BTB" evidence="2">
    <location>
        <begin position="592"/>
        <end position="656"/>
    </location>
</feature>
<feature type="compositionally biased region" description="Low complexity" evidence="1">
    <location>
        <begin position="461"/>
        <end position="499"/>
    </location>
</feature>
<reference evidence="3" key="1">
    <citation type="submission" date="2022-01" db="EMBL/GenBank/DDBJ databases">
        <authorList>
            <person name="Braso-Vives M."/>
        </authorList>
    </citation>
    <scope>NUCLEOTIDE SEQUENCE</scope>
</reference>
<dbReference type="Proteomes" id="UP000838412">
    <property type="component" value="Chromosome 19"/>
</dbReference>
<feature type="region of interest" description="Disordered" evidence="1">
    <location>
        <begin position="460"/>
        <end position="507"/>
    </location>
</feature>
<dbReference type="PANTHER" id="PTHR21446:SF12">
    <property type="entry name" value="POTASSIUM CHANNEL TETRAMERIZATION DOMAIN CONTAINING 1"/>
    <property type="match status" value="1"/>
</dbReference>
<evidence type="ECO:0000256" key="1">
    <source>
        <dbReference type="SAM" id="MobiDB-lite"/>
    </source>
</evidence>
<dbReference type="InterPro" id="IPR011333">
    <property type="entry name" value="SKP1/BTB/POZ_sf"/>
</dbReference>
<organism evidence="3 4">
    <name type="scientific">Branchiostoma lanceolatum</name>
    <name type="common">Common lancelet</name>
    <name type="synonym">Amphioxus lanceolatum</name>
    <dbReference type="NCBI Taxonomy" id="7740"/>
    <lineage>
        <taxon>Eukaryota</taxon>
        <taxon>Metazoa</taxon>
        <taxon>Chordata</taxon>
        <taxon>Cephalochordata</taxon>
        <taxon>Leptocardii</taxon>
        <taxon>Amphioxiformes</taxon>
        <taxon>Branchiostomatidae</taxon>
        <taxon>Branchiostoma</taxon>
    </lineage>
</organism>
<dbReference type="PROSITE" id="PS50097">
    <property type="entry name" value="BTB"/>
    <property type="match status" value="1"/>
</dbReference>
<dbReference type="SUPFAM" id="SSF54695">
    <property type="entry name" value="POZ domain"/>
    <property type="match status" value="1"/>
</dbReference>
<feature type="compositionally biased region" description="Polar residues" evidence="1">
    <location>
        <begin position="402"/>
        <end position="445"/>
    </location>
</feature>
<protein>
    <submittedName>
        <fullName evidence="3">ZBTB46 protein</fullName>
    </submittedName>
</protein>
<gene>
    <name evidence="3" type="primary">ZBTB46</name>
    <name evidence="3" type="ORF">BLAG_LOCUS12379</name>
</gene>
<accession>A0A8J9ZEX3</accession>
<dbReference type="OrthoDB" id="10067014at2759"/>
<feature type="region of interest" description="Disordered" evidence="1">
    <location>
        <begin position="536"/>
        <end position="555"/>
    </location>
</feature>
<dbReference type="PANTHER" id="PTHR21446">
    <property type="entry name" value="DUF3504 DOMAIN-CONTAINING PROTEIN"/>
    <property type="match status" value="1"/>
</dbReference>
<dbReference type="Gene3D" id="3.30.710.10">
    <property type="entry name" value="Potassium Channel Kv1.1, Chain A"/>
    <property type="match status" value="1"/>
</dbReference>
<feature type="region of interest" description="Disordered" evidence="1">
    <location>
        <begin position="395"/>
        <end position="445"/>
    </location>
</feature>
<dbReference type="InterPro" id="IPR000210">
    <property type="entry name" value="BTB/POZ_dom"/>
</dbReference>
<dbReference type="SMART" id="SM00225">
    <property type="entry name" value="BTB"/>
    <property type="match status" value="1"/>
</dbReference>
<dbReference type="Pfam" id="PF00651">
    <property type="entry name" value="BTB"/>
    <property type="match status" value="1"/>
</dbReference>
<keyword evidence="4" id="KW-1185">Reference proteome</keyword>
<dbReference type="EMBL" id="OV696704">
    <property type="protein sequence ID" value="CAH1252248.1"/>
    <property type="molecule type" value="Genomic_DNA"/>
</dbReference>
<name>A0A8J9ZEX3_BRALA</name>
<evidence type="ECO:0000313" key="3">
    <source>
        <dbReference type="EMBL" id="CAH1252248.1"/>
    </source>
</evidence>
<feature type="compositionally biased region" description="Polar residues" evidence="1">
    <location>
        <begin position="536"/>
        <end position="554"/>
    </location>
</feature>
<dbReference type="AlphaFoldDB" id="A0A8J9ZEX3"/>
<dbReference type="InterPro" id="IPR052787">
    <property type="entry name" value="MAVS"/>
</dbReference>
<evidence type="ECO:0000259" key="2">
    <source>
        <dbReference type="PROSITE" id="PS50097"/>
    </source>
</evidence>
<evidence type="ECO:0000313" key="4">
    <source>
        <dbReference type="Proteomes" id="UP000838412"/>
    </source>
</evidence>